<dbReference type="Proteomes" id="UP000239415">
    <property type="component" value="Unassembled WGS sequence"/>
</dbReference>
<dbReference type="SMART" id="SM00421">
    <property type="entry name" value="HTH_LUXR"/>
    <property type="match status" value="1"/>
</dbReference>
<dbReference type="GO" id="GO:0000160">
    <property type="term" value="P:phosphorelay signal transduction system"/>
    <property type="evidence" value="ECO:0007669"/>
    <property type="project" value="InterPro"/>
</dbReference>
<dbReference type="InterPro" id="IPR039420">
    <property type="entry name" value="WalR-like"/>
</dbReference>
<dbReference type="SMART" id="SM00448">
    <property type="entry name" value="REC"/>
    <property type="match status" value="1"/>
</dbReference>
<feature type="domain" description="HTH luxR-type" evidence="6">
    <location>
        <begin position="143"/>
        <end position="213"/>
    </location>
</feature>
<dbReference type="InterPro" id="IPR000792">
    <property type="entry name" value="Tscrpt_reg_LuxR_C"/>
</dbReference>
<dbReference type="OrthoDB" id="4135368at2"/>
<dbReference type="Gene3D" id="3.40.50.2300">
    <property type="match status" value="1"/>
</dbReference>
<dbReference type="Pfam" id="PF00072">
    <property type="entry name" value="Response_reg"/>
    <property type="match status" value="1"/>
</dbReference>
<evidence type="ECO:0000313" key="8">
    <source>
        <dbReference type="EMBL" id="PRX21892.1"/>
    </source>
</evidence>
<dbReference type="Pfam" id="PF00196">
    <property type="entry name" value="GerE"/>
    <property type="match status" value="1"/>
</dbReference>
<dbReference type="CDD" id="cd06170">
    <property type="entry name" value="LuxR_C_like"/>
    <property type="match status" value="1"/>
</dbReference>
<name>A0A2T0KES3_9ACTN</name>
<dbReference type="PROSITE" id="PS50043">
    <property type="entry name" value="HTH_LUXR_2"/>
    <property type="match status" value="1"/>
</dbReference>
<sequence>MRVVICDDSALFRGGLARLLTEIGVEVAAEAGDATDLDRRVAETAPDAVILDIRMPPTFTDEGLTAAARLRRAHPRVGVLVLSTYGETGYAVRLLDLGGSVGYLLKDRVDDAEAVRDAVGRVAAGEIVVDPEIVTRLLHRHRHAELLRGLTEREQAVLAYMAEGRSNAAIAGRLYLAPKTVEGHIAMILSKLQLERAKDDNRRVLAVLTWLRGNG</sequence>
<gene>
    <name evidence="8" type="ORF">CLV67_10569</name>
</gene>
<keyword evidence="9" id="KW-1185">Reference proteome</keyword>
<dbReference type="InterPro" id="IPR011006">
    <property type="entry name" value="CheY-like_superfamily"/>
</dbReference>
<dbReference type="PRINTS" id="PR00038">
    <property type="entry name" value="HTHLUXR"/>
</dbReference>
<evidence type="ECO:0000259" key="6">
    <source>
        <dbReference type="PROSITE" id="PS50043"/>
    </source>
</evidence>
<comment type="caution">
    <text evidence="8">The sequence shown here is derived from an EMBL/GenBank/DDBJ whole genome shotgun (WGS) entry which is preliminary data.</text>
</comment>
<keyword evidence="1 5" id="KW-0597">Phosphoprotein</keyword>
<dbReference type="PROSITE" id="PS50110">
    <property type="entry name" value="RESPONSE_REGULATORY"/>
    <property type="match status" value="1"/>
</dbReference>
<evidence type="ECO:0000256" key="3">
    <source>
        <dbReference type="ARBA" id="ARBA00023125"/>
    </source>
</evidence>
<evidence type="ECO:0000256" key="2">
    <source>
        <dbReference type="ARBA" id="ARBA00023015"/>
    </source>
</evidence>
<dbReference type="CDD" id="cd17535">
    <property type="entry name" value="REC_NarL-like"/>
    <property type="match status" value="1"/>
</dbReference>
<dbReference type="PANTHER" id="PTHR43214:SF24">
    <property type="entry name" value="TRANSCRIPTIONAL REGULATORY PROTEIN NARL-RELATED"/>
    <property type="match status" value="1"/>
</dbReference>
<dbReference type="EMBL" id="PVMZ01000005">
    <property type="protein sequence ID" value="PRX21892.1"/>
    <property type="molecule type" value="Genomic_DNA"/>
</dbReference>
<dbReference type="AlphaFoldDB" id="A0A2T0KES3"/>
<keyword evidence="3" id="KW-0238">DNA-binding</keyword>
<dbReference type="GO" id="GO:0003677">
    <property type="term" value="F:DNA binding"/>
    <property type="evidence" value="ECO:0007669"/>
    <property type="project" value="UniProtKB-KW"/>
</dbReference>
<evidence type="ECO:0000256" key="5">
    <source>
        <dbReference type="PROSITE-ProRule" id="PRU00169"/>
    </source>
</evidence>
<feature type="modified residue" description="4-aspartylphosphate" evidence="5">
    <location>
        <position position="52"/>
    </location>
</feature>
<dbReference type="SUPFAM" id="SSF52172">
    <property type="entry name" value="CheY-like"/>
    <property type="match status" value="1"/>
</dbReference>
<dbReference type="PANTHER" id="PTHR43214">
    <property type="entry name" value="TWO-COMPONENT RESPONSE REGULATOR"/>
    <property type="match status" value="1"/>
</dbReference>
<evidence type="ECO:0000313" key="9">
    <source>
        <dbReference type="Proteomes" id="UP000239415"/>
    </source>
</evidence>
<dbReference type="GO" id="GO:0006355">
    <property type="term" value="P:regulation of DNA-templated transcription"/>
    <property type="evidence" value="ECO:0007669"/>
    <property type="project" value="InterPro"/>
</dbReference>
<organism evidence="8 9">
    <name type="scientific">Actinoplanes italicus</name>
    <dbReference type="NCBI Taxonomy" id="113567"/>
    <lineage>
        <taxon>Bacteria</taxon>
        <taxon>Bacillati</taxon>
        <taxon>Actinomycetota</taxon>
        <taxon>Actinomycetes</taxon>
        <taxon>Micromonosporales</taxon>
        <taxon>Micromonosporaceae</taxon>
        <taxon>Actinoplanes</taxon>
    </lineage>
</organism>
<dbReference type="InterPro" id="IPR001789">
    <property type="entry name" value="Sig_transdc_resp-reg_receiver"/>
</dbReference>
<dbReference type="RefSeq" id="WP_106318372.1">
    <property type="nucleotide sequence ID" value="NZ_BOMO01000037.1"/>
</dbReference>
<evidence type="ECO:0000256" key="4">
    <source>
        <dbReference type="ARBA" id="ARBA00023163"/>
    </source>
</evidence>
<feature type="domain" description="Response regulatory" evidence="7">
    <location>
        <begin position="2"/>
        <end position="121"/>
    </location>
</feature>
<evidence type="ECO:0000259" key="7">
    <source>
        <dbReference type="PROSITE" id="PS50110"/>
    </source>
</evidence>
<dbReference type="InterPro" id="IPR058245">
    <property type="entry name" value="NreC/VraR/RcsB-like_REC"/>
</dbReference>
<proteinExistence type="predicted"/>
<keyword evidence="4" id="KW-0804">Transcription</keyword>
<reference evidence="8 9" key="1">
    <citation type="submission" date="2018-03" db="EMBL/GenBank/DDBJ databases">
        <title>Genomic Encyclopedia of Archaeal and Bacterial Type Strains, Phase II (KMG-II): from individual species to whole genera.</title>
        <authorList>
            <person name="Goeker M."/>
        </authorList>
    </citation>
    <scope>NUCLEOTIDE SEQUENCE [LARGE SCALE GENOMIC DNA]</scope>
    <source>
        <strain evidence="8 9">DSM 43146</strain>
    </source>
</reference>
<keyword evidence="2" id="KW-0805">Transcription regulation</keyword>
<protein>
    <submittedName>
        <fullName evidence="8">LuxR family two component transcriptional regulator</fullName>
    </submittedName>
</protein>
<accession>A0A2T0KES3</accession>
<evidence type="ECO:0000256" key="1">
    <source>
        <dbReference type="ARBA" id="ARBA00022553"/>
    </source>
</evidence>